<dbReference type="Pfam" id="PF01423">
    <property type="entry name" value="LSM"/>
    <property type="match status" value="1"/>
</dbReference>
<protein>
    <recommendedName>
        <fullName evidence="1">Sm domain-containing protein</fullName>
    </recommendedName>
</protein>
<name>A0A9P7GAH9_9AGAR</name>
<dbReference type="InterPro" id="IPR010920">
    <property type="entry name" value="LSM_dom_sf"/>
</dbReference>
<evidence type="ECO:0000259" key="1">
    <source>
        <dbReference type="SMART" id="SM00651"/>
    </source>
</evidence>
<organism evidence="2 3">
    <name type="scientific">Asterophora parasitica</name>
    <dbReference type="NCBI Taxonomy" id="117018"/>
    <lineage>
        <taxon>Eukaryota</taxon>
        <taxon>Fungi</taxon>
        <taxon>Dikarya</taxon>
        <taxon>Basidiomycota</taxon>
        <taxon>Agaricomycotina</taxon>
        <taxon>Agaricomycetes</taxon>
        <taxon>Agaricomycetidae</taxon>
        <taxon>Agaricales</taxon>
        <taxon>Tricholomatineae</taxon>
        <taxon>Lyophyllaceae</taxon>
        <taxon>Asterophora</taxon>
    </lineage>
</organism>
<dbReference type="PANTHER" id="PTHR10701">
    <property type="entry name" value="SMALL NUCLEAR RIBONUCLEOPROTEIN-ASSOCIATED PROTEIN B AND N"/>
    <property type="match status" value="1"/>
</dbReference>
<dbReference type="InterPro" id="IPR050914">
    <property type="entry name" value="snRNP_SmB/NAA38-like"/>
</dbReference>
<dbReference type="AlphaFoldDB" id="A0A9P7GAH9"/>
<dbReference type="SUPFAM" id="SSF50182">
    <property type="entry name" value="Sm-like ribonucleoproteins"/>
    <property type="match status" value="1"/>
</dbReference>
<keyword evidence="3" id="KW-1185">Reference proteome</keyword>
<dbReference type="Proteomes" id="UP000775547">
    <property type="component" value="Unassembled WGS sequence"/>
</dbReference>
<accession>A0A9P7GAH9</accession>
<sequence>MLDSSPPTQPSQTAAATDPALTQLKTLLTRVLRVTVNDGRIFIGTFAGTDQPLNILLLNAEEYRLGVEENPDGRYVGQIVIPWKIIVTVEGESYRENRQTHDQMFL</sequence>
<gene>
    <name evidence="2" type="ORF">DXG03_002005</name>
</gene>
<evidence type="ECO:0000313" key="3">
    <source>
        <dbReference type="Proteomes" id="UP000775547"/>
    </source>
</evidence>
<comment type="caution">
    <text evidence="2">The sequence shown here is derived from an EMBL/GenBank/DDBJ whole genome shotgun (WGS) entry which is preliminary data.</text>
</comment>
<proteinExistence type="predicted"/>
<dbReference type="GO" id="GO:0031417">
    <property type="term" value="C:NatC complex"/>
    <property type="evidence" value="ECO:0007669"/>
    <property type="project" value="InterPro"/>
</dbReference>
<dbReference type="CDD" id="cd06168">
    <property type="entry name" value="LSMD1"/>
    <property type="match status" value="1"/>
</dbReference>
<reference evidence="2" key="2">
    <citation type="submission" date="2021-10" db="EMBL/GenBank/DDBJ databases">
        <title>Phylogenomics reveals ancestral predisposition of the termite-cultivated fungus Termitomyces towards a domesticated lifestyle.</title>
        <authorList>
            <person name="Auxier B."/>
            <person name="Grum-Grzhimaylo A."/>
            <person name="Cardenas M.E."/>
            <person name="Lodge J.D."/>
            <person name="Laessoe T."/>
            <person name="Pedersen O."/>
            <person name="Smith M.E."/>
            <person name="Kuyper T.W."/>
            <person name="Franco-Molano E.A."/>
            <person name="Baroni T.J."/>
            <person name="Aanen D.K."/>
        </authorList>
    </citation>
    <scope>NUCLEOTIDE SEQUENCE</scope>
    <source>
        <strain evidence="2">AP01</strain>
        <tissue evidence="2">Mycelium</tissue>
    </source>
</reference>
<reference evidence="2" key="1">
    <citation type="submission" date="2020-07" db="EMBL/GenBank/DDBJ databases">
        <authorList>
            <person name="Nieuwenhuis M."/>
            <person name="Van De Peppel L.J.J."/>
        </authorList>
    </citation>
    <scope>NUCLEOTIDE SEQUENCE</scope>
    <source>
        <strain evidence="2">AP01</strain>
        <tissue evidence="2">Mycelium</tissue>
    </source>
</reference>
<dbReference type="EMBL" id="JABCKV010000015">
    <property type="protein sequence ID" value="KAG5646929.1"/>
    <property type="molecule type" value="Genomic_DNA"/>
</dbReference>
<dbReference type="InterPro" id="IPR001163">
    <property type="entry name" value="Sm_dom_euk/arc"/>
</dbReference>
<dbReference type="SMART" id="SM00651">
    <property type="entry name" value="Sm"/>
    <property type="match status" value="1"/>
</dbReference>
<dbReference type="Gene3D" id="2.30.30.100">
    <property type="match status" value="1"/>
</dbReference>
<dbReference type="InterPro" id="IPR034110">
    <property type="entry name" value="LSMD1_Sm"/>
</dbReference>
<feature type="domain" description="Sm" evidence="1">
    <location>
        <begin position="22"/>
        <end position="91"/>
    </location>
</feature>
<dbReference type="OrthoDB" id="368909at2759"/>
<evidence type="ECO:0000313" key="2">
    <source>
        <dbReference type="EMBL" id="KAG5646929.1"/>
    </source>
</evidence>
<dbReference type="PANTHER" id="PTHR10701:SF5">
    <property type="entry name" value="N-ALPHA-ACETYLTRANSFERASE 38, NATC AUXILIARY SUBUNIT"/>
    <property type="match status" value="1"/>
</dbReference>